<evidence type="ECO:0000256" key="1">
    <source>
        <dbReference type="ARBA" id="ARBA00001966"/>
    </source>
</evidence>
<evidence type="ECO:0000256" key="9">
    <source>
        <dbReference type="ARBA" id="ARBA00023002"/>
    </source>
</evidence>
<organism evidence="15 16">
    <name type="scientific">Candidatus Syntropharchaeum caldarium</name>
    <dbReference type="NCBI Taxonomy" id="1838285"/>
    <lineage>
        <taxon>Archaea</taxon>
        <taxon>Methanobacteriati</taxon>
        <taxon>Methanobacteriota</taxon>
        <taxon>Stenosarchaea group</taxon>
        <taxon>Methanomicrobia</taxon>
        <taxon>Methanosarcinales</taxon>
        <taxon>ANME-2 cluster</taxon>
        <taxon>Candidatus Syntropharchaeum</taxon>
    </lineage>
</organism>
<accession>A0A1F2P886</accession>
<evidence type="ECO:0000256" key="11">
    <source>
        <dbReference type="ARBA" id="ARBA00023014"/>
    </source>
</evidence>
<name>A0A1F2P886_9EURY</name>
<dbReference type="Proteomes" id="UP000186940">
    <property type="component" value="Unassembled WGS sequence"/>
</dbReference>
<keyword evidence="11 14" id="KW-0411">Iron-sulfur</keyword>
<dbReference type="InterPro" id="IPR011254">
    <property type="entry name" value="Prismane-like_sf"/>
</dbReference>
<dbReference type="FunFam" id="3.40.50.2030:FF:000003">
    <property type="entry name" value="Carbon monoxide dehydrogenase"/>
    <property type="match status" value="1"/>
</dbReference>
<dbReference type="Pfam" id="PF03063">
    <property type="entry name" value="Prismane"/>
    <property type="match status" value="1"/>
</dbReference>
<comment type="caution">
    <text evidence="15">The sequence shown here is derived from an EMBL/GenBank/DDBJ whole genome shotgun (WGS) entry which is preliminary data.</text>
</comment>
<evidence type="ECO:0000256" key="4">
    <source>
        <dbReference type="ARBA" id="ARBA00011738"/>
    </source>
</evidence>
<keyword evidence="7 14" id="KW-0533">Nickel</keyword>
<comment type="function">
    <text evidence="2">CODH oxidizes carbon monoxide coupled, via CooF, to the reduction of a hydrogen cation by a hydrogenase (possibly CooH).</text>
</comment>
<dbReference type="InterPro" id="IPR004137">
    <property type="entry name" value="HCP/CODH"/>
</dbReference>
<dbReference type="Gene3D" id="1.20.1270.30">
    <property type="match status" value="1"/>
</dbReference>
<feature type="binding site" evidence="14">
    <location>
        <position position="435"/>
    </location>
    <ligand>
        <name>[Ni-4Fe-4S] cluster</name>
        <dbReference type="ChEBI" id="CHEBI:47739"/>
    </ligand>
</feature>
<keyword evidence="10 14" id="KW-0408">Iron</keyword>
<feature type="binding site" evidence="14">
    <location>
        <position position="45"/>
    </location>
    <ligand>
        <name>[4Fe-4S] cluster</name>
        <dbReference type="ChEBI" id="CHEBI:49883"/>
        <label>2</label>
    </ligand>
</feature>
<keyword evidence="9 15" id="KW-0560">Oxidoreductase</keyword>
<evidence type="ECO:0000313" key="15">
    <source>
        <dbReference type="EMBL" id="OFV67597.1"/>
    </source>
</evidence>
<dbReference type="GO" id="GO:0043885">
    <property type="term" value="F:anaerobic carbon-monoxide dehydrogenase activity"/>
    <property type="evidence" value="ECO:0007669"/>
    <property type="project" value="UniProtKB-EC"/>
</dbReference>
<dbReference type="EMBL" id="LYOS01000003">
    <property type="protein sequence ID" value="OFV67597.1"/>
    <property type="molecule type" value="Genomic_DNA"/>
</dbReference>
<feature type="binding site" evidence="14">
    <location>
        <position position="64"/>
    </location>
    <ligand>
        <name>[4Fe-4S] cluster</name>
        <dbReference type="ChEBI" id="CHEBI:49883"/>
        <label>2</label>
    </ligand>
</feature>
<dbReference type="STRING" id="1838285.SCAL_000972"/>
<dbReference type="InterPro" id="IPR010047">
    <property type="entry name" value="CODH"/>
</dbReference>
<feature type="binding site" evidence="14">
    <location>
        <position position="507"/>
    </location>
    <ligand>
        <name>[Ni-4Fe-4S] cluster</name>
        <dbReference type="ChEBI" id="CHEBI:47739"/>
    </ligand>
</feature>
<dbReference type="PANTHER" id="PTHR30109">
    <property type="entry name" value="HYDROXYLAMINE REDUCTASE"/>
    <property type="match status" value="1"/>
</dbReference>
<keyword evidence="8 14" id="KW-0479">Metal-binding</keyword>
<proteinExistence type="inferred from homology"/>
<dbReference type="GO" id="GO:0051539">
    <property type="term" value="F:4 iron, 4 sulfur cluster binding"/>
    <property type="evidence" value="ECO:0007669"/>
    <property type="project" value="UniProtKB-KW"/>
</dbReference>
<dbReference type="InterPro" id="IPR016101">
    <property type="entry name" value="CO_DH_a-bundle"/>
</dbReference>
<evidence type="ECO:0000313" key="16">
    <source>
        <dbReference type="Proteomes" id="UP000186940"/>
    </source>
</evidence>
<evidence type="ECO:0000256" key="8">
    <source>
        <dbReference type="ARBA" id="ARBA00022723"/>
    </source>
</evidence>
<gene>
    <name evidence="15" type="ORF">SCAL_000972</name>
</gene>
<dbReference type="EC" id="1.2.7.4" evidence="5"/>
<protein>
    <recommendedName>
        <fullName evidence="5">anaerobic carbon-monoxide dehydrogenase</fullName>
        <ecNumber evidence="5">1.2.7.4</ecNumber>
    </recommendedName>
</protein>
<dbReference type="SUPFAM" id="SSF56821">
    <property type="entry name" value="Prismane protein-like"/>
    <property type="match status" value="1"/>
</dbReference>
<dbReference type="PATRIC" id="fig|1838285.3.peg.986"/>
<keyword evidence="6 14" id="KW-0004">4Fe-4S</keyword>
<evidence type="ECO:0000256" key="14">
    <source>
        <dbReference type="PIRSR" id="PIRSR005023-1"/>
    </source>
</evidence>
<evidence type="ECO:0000256" key="10">
    <source>
        <dbReference type="ARBA" id="ARBA00023004"/>
    </source>
</evidence>
<evidence type="ECO:0000256" key="12">
    <source>
        <dbReference type="ARBA" id="ARBA00034454"/>
    </source>
</evidence>
<dbReference type="GO" id="GO:0042542">
    <property type="term" value="P:response to hydrogen peroxide"/>
    <property type="evidence" value="ECO:0007669"/>
    <property type="project" value="TreeGrafter"/>
</dbReference>
<dbReference type="GO" id="GO:0004601">
    <property type="term" value="F:peroxidase activity"/>
    <property type="evidence" value="ECO:0007669"/>
    <property type="project" value="TreeGrafter"/>
</dbReference>
<feature type="binding site" evidence="14">
    <location>
        <position position="247"/>
    </location>
    <ligand>
        <name>[Ni-4Fe-4S] cluster</name>
        <dbReference type="ChEBI" id="CHEBI:47739"/>
    </ligand>
</feature>
<evidence type="ECO:0000256" key="3">
    <source>
        <dbReference type="ARBA" id="ARBA00010689"/>
    </source>
</evidence>
<dbReference type="AlphaFoldDB" id="A0A1F2P886"/>
<dbReference type="NCBIfam" id="TIGR01702">
    <property type="entry name" value="CO_DH_cata"/>
    <property type="match status" value="1"/>
</dbReference>
<dbReference type="GO" id="GO:0006091">
    <property type="term" value="P:generation of precursor metabolites and energy"/>
    <property type="evidence" value="ECO:0007669"/>
    <property type="project" value="InterPro"/>
</dbReference>
<feature type="binding site" evidence="14">
    <location>
        <position position="53"/>
    </location>
    <ligand>
        <name>[4Fe-4S] cluster</name>
        <dbReference type="ChEBI" id="CHEBI:49883"/>
        <label>2</label>
    </ligand>
</feature>
<dbReference type="GO" id="GO:0016151">
    <property type="term" value="F:nickel cation binding"/>
    <property type="evidence" value="ECO:0007669"/>
    <property type="project" value="InterPro"/>
</dbReference>
<dbReference type="PANTHER" id="PTHR30109:SF4">
    <property type="entry name" value="CARBON MONOXIDE DEHYDROGENASE"/>
    <property type="match status" value="1"/>
</dbReference>
<comment type="catalytic activity">
    <reaction evidence="13">
        <text>CO + 2 oxidized [2Fe-2S]-[ferredoxin] + H2O = 2 reduced [2Fe-2S]-[ferredoxin] + CO2 + 2 H(+)</text>
        <dbReference type="Rhea" id="RHEA:21040"/>
        <dbReference type="Rhea" id="RHEA-COMP:10000"/>
        <dbReference type="Rhea" id="RHEA-COMP:10001"/>
        <dbReference type="ChEBI" id="CHEBI:15377"/>
        <dbReference type="ChEBI" id="CHEBI:15378"/>
        <dbReference type="ChEBI" id="CHEBI:16526"/>
        <dbReference type="ChEBI" id="CHEBI:17245"/>
        <dbReference type="ChEBI" id="CHEBI:33737"/>
        <dbReference type="ChEBI" id="CHEBI:33738"/>
        <dbReference type="EC" id="1.2.7.4"/>
    </reaction>
</comment>
<reference evidence="15" key="1">
    <citation type="submission" date="2016-05" db="EMBL/GenBank/DDBJ databases">
        <title>Microbial consortia oxidize butane by reversing methanogenesis.</title>
        <authorList>
            <person name="Laso-Perez R."/>
            <person name="Richter M."/>
            <person name="Wegener G."/>
            <person name="Musat F."/>
        </authorList>
    </citation>
    <scope>NUCLEOTIDE SEQUENCE [LARGE SCALE GENOMIC DNA]</scope>
    <source>
        <strain evidence="15">BOX2</strain>
    </source>
</reference>
<feature type="binding site" evidence="14">
    <location>
        <position position="48"/>
    </location>
    <ligand>
        <name>[4Fe-4S] cluster</name>
        <dbReference type="ChEBI" id="CHEBI:49883"/>
        <label>2</label>
    </ligand>
</feature>
<dbReference type="GO" id="GO:0050418">
    <property type="term" value="F:hydroxylamine reductase activity"/>
    <property type="evidence" value="ECO:0007669"/>
    <property type="project" value="TreeGrafter"/>
</dbReference>
<comment type="cofactor">
    <cofactor evidence="12">
        <name>[Ni-4Fe-5S] cluster</name>
        <dbReference type="ChEBI" id="CHEBI:177874"/>
    </cofactor>
</comment>
<keyword evidence="16" id="KW-1185">Reference proteome</keyword>
<dbReference type="PIRSF" id="PIRSF005023">
    <property type="entry name" value="CODH"/>
    <property type="match status" value="1"/>
</dbReference>
<feature type="binding site" evidence="14">
    <location>
        <position position="326"/>
    </location>
    <ligand>
        <name>[Ni-4Fe-4S] cluster</name>
        <dbReference type="ChEBI" id="CHEBI:47739"/>
    </ligand>
</feature>
<evidence type="ECO:0000256" key="5">
    <source>
        <dbReference type="ARBA" id="ARBA00012819"/>
    </source>
</evidence>
<comment type="subunit">
    <text evidence="4">Homodimer.</text>
</comment>
<feature type="binding site" evidence="14">
    <location>
        <position position="466"/>
    </location>
    <ligand>
        <name>[Ni-4Fe-4S] cluster</name>
        <dbReference type="ChEBI" id="CHEBI:47739"/>
    </ligand>
</feature>
<evidence type="ECO:0000256" key="7">
    <source>
        <dbReference type="ARBA" id="ARBA00022596"/>
    </source>
</evidence>
<sequence length="615" mass="65159">MKKVSEHDSVNEMREILSADGITNLFDRFENQNGRCPFCTGGISCQLCSNGPCRIKKGADRGACGIDADGMAMRNFLLKNIMGTATYTYHAKEVAKTLKATIAGKTAFKITDEAKLKELASMFGIADTDLGGAFLDLIKTDSDEVLKSVELLAPASRIKVWKELGILPGGPQEEMMDALSSCLTNVDGDYVSLAKKAMRLGISTIYGSQIPLELGQDILFGTPMPHEVNTDLGIIDPDYVNIVPNGHEPFIGAAIIETAHTDLVQQKARDAGAKGLRVIGSIETGQELIQRFEVDDVFVGFTGNWISIEPALATGGIDLFLMDMNCSPPAMGEYQDKYNTTLLSVSKLVSVPGMKGQKVYMPEEVKAQAEELIDMAIENFKARKGKPTHPVSKTQKAIAGISIEACLSVLGGSLDPLLDVIKNGTIKGVVAVVSCTSLKNGPQDSLTVAVAKELIKRDILVVAAGCGNAALQVAGLETPEAKELAGDGLKAVCEKLGIPPVLSFGTCTDTGRIAMLVTAVADALGVDPSDLPVAVTAPEYMEQKATIDAVFAVAFGLYTHVSPIPPVTGADRLVNLLTEDVEGLTGGKIAVGDDPVEIVDGIEAHINKKRAKLGI</sequence>
<comment type="similarity">
    <text evidence="3">Belongs to the Ni-containing carbon monoxide dehydrogenase family.</text>
</comment>
<evidence type="ECO:0000256" key="2">
    <source>
        <dbReference type="ARBA" id="ARBA00002452"/>
    </source>
</evidence>
<dbReference type="Gene3D" id="3.40.50.2030">
    <property type="match status" value="2"/>
</dbReference>
<evidence type="ECO:0000256" key="13">
    <source>
        <dbReference type="ARBA" id="ARBA00048733"/>
    </source>
</evidence>
<evidence type="ECO:0000256" key="6">
    <source>
        <dbReference type="ARBA" id="ARBA00022485"/>
    </source>
</evidence>
<feature type="binding site" evidence="14">
    <location>
        <position position="36"/>
    </location>
    <ligand>
        <name>[4Fe-4S] cluster</name>
        <dbReference type="ChEBI" id="CHEBI:49883"/>
        <label>1</label>
        <note>ligand shared between dimeric partners</note>
    </ligand>
</feature>
<dbReference type="InterPro" id="IPR016099">
    <property type="entry name" value="Prismane-like_a/b-sand"/>
</dbReference>
<comment type="cofactor">
    <cofactor evidence="1">
        <name>[4Fe-4S] cluster</name>
        <dbReference type="ChEBI" id="CHEBI:49883"/>
    </cofactor>
</comment>